<accession>A0A081RKA4</accession>
<dbReference type="EMBL" id="JFHR01000001">
    <property type="protein sequence ID" value="KEQ55627.1"/>
    <property type="molecule type" value="Genomic_DNA"/>
</dbReference>
<evidence type="ECO:0000313" key="2">
    <source>
        <dbReference type="EMBL" id="KEQ55627.1"/>
    </source>
</evidence>
<dbReference type="eggNOG" id="ENOG5031B98">
    <property type="taxonomic scope" value="Bacteria"/>
</dbReference>
<protein>
    <submittedName>
        <fullName evidence="2">Uncharacterized protein</fullName>
    </submittedName>
</protein>
<organism evidence="2 3">
    <name type="scientific">Sphingobium chlorophenolicum</name>
    <dbReference type="NCBI Taxonomy" id="46429"/>
    <lineage>
        <taxon>Bacteria</taxon>
        <taxon>Pseudomonadati</taxon>
        <taxon>Pseudomonadota</taxon>
        <taxon>Alphaproteobacteria</taxon>
        <taxon>Sphingomonadales</taxon>
        <taxon>Sphingomonadaceae</taxon>
        <taxon>Sphingobium</taxon>
    </lineage>
</organism>
<feature type="chain" id="PRO_5001763428" evidence="1">
    <location>
        <begin position="28"/>
        <end position="216"/>
    </location>
</feature>
<sequence>MSRSLRVPVSLAAAILLGLSSAAPSLAETAPAAPPSADATAIAVPDGFELAPDGTTLVHVASGLRFPEEFEGFTRLRERAFDPGGEYIAIGYDRPLGTGDDRIVVRMAVVHIDQMSPRDHYMIMRQATMSHFAAPTIVSEGPATIPTNRRLKAYRGTFTGYRDGKPWRSSLTTVDYGYWSGRMTAAYPESEAAEAEKYLGVLLAEIRAQRPKAPKR</sequence>
<dbReference type="PATRIC" id="fig|46429.4.peg.264"/>
<evidence type="ECO:0000256" key="1">
    <source>
        <dbReference type="SAM" id="SignalP"/>
    </source>
</evidence>
<dbReference type="AlphaFoldDB" id="A0A081RKA4"/>
<proteinExistence type="predicted"/>
<name>A0A081RKA4_SPHCR</name>
<dbReference type="Proteomes" id="UP000028411">
    <property type="component" value="Unassembled WGS sequence"/>
</dbReference>
<feature type="signal peptide" evidence="1">
    <location>
        <begin position="1"/>
        <end position="27"/>
    </location>
</feature>
<gene>
    <name evidence="2" type="ORF">BV95_00266</name>
</gene>
<evidence type="ECO:0000313" key="3">
    <source>
        <dbReference type="Proteomes" id="UP000028411"/>
    </source>
</evidence>
<comment type="caution">
    <text evidence="2">The sequence shown here is derived from an EMBL/GenBank/DDBJ whole genome shotgun (WGS) entry which is preliminary data.</text>
</comment>
<reference evidence="2 3" key="1">
    <citation type="submission" date="2014-02" db="EMBL/GenBank/DDBJ databases">
        <title>Whole genome sequence of Sphingobium chlorophenolicum NBRC 16172.</title>
        <authorList>
            <person name="Gan H.M."/>
            <person name="Gan H.Y."/>
            <person name="Chew T.H."/>
            <person name="Savka M.A."/>
        </authorList>
    </citation>
    <scope>NUCLEOTIDE SEQUENCE [LARGE SCALE GENOMIC DNA]</scope>
    <source>
        <strain evidence="2 3">NBRC 16172</strain>
    </source>
</reference>
<dbReference type="RefSeq" id="WP_051749579.1">
    <property type="nucleotide sequence ID" value="NZ_JFHR01000001.1"/>
</dbReference>
<keyword evidence="1" id="KW-0732">Signal</keyword>